<keyword evidence="2" id="KW-1185">Reference proteome</keyword>
<protein>
    <submittedName>
        <fullName evidence="1">Uncharacterized protein</fullName>
    </submittedName>
</protein>
<dbReference type="Proteomes" id="UP000009096">
    <property type="component" value="Chromosome 1"/>
</dbReference>
<proteinExistence type="predicted"/>
<organism evidence="1 2">
    <name type="scientific">Gibberella moniliformis (strain M3125 / FGSC 7600)</name>
    <name type="common">Maize ear and stalk rot fungus</name>
    <name type="synonym">Fusarium verticillioides</name>
    <dbReference type="NCBI Taxonomy" id="334819"/>
    <lineage>
        <taxon>Eukaryota</taxon>
        <taxon>Fungi</taxon>
        <taxon>Dikarya</taxon>
        <taxon>Ascomycota</taxon>
        <taxon>Pezizomycotina</taxon>
        <taxon>Sordariomycetes</taxon>
        <taxon>Hypocreomycetidae</taxon>
        <taxon>Hypocreales</taxon>
        <taxon>Nectriaceae</taxon>
        <taxon>Fusarium</taxon>
        <taxon>Fusarium fujikuroi species complex</taxon>
    </lineage>
</organism>
<gene>
    <name evidence="1" type="ORF">FVEG_01110</name>
</gene>
<dbReference type="GeneID" id="30059430"/>
<evidence type="ECO:0000313" key="2">
    <source>
        <dbReference type="Proteomes" id="UP000009096"/>
    </source>
</evidence>
<dbReference type="EMBL" id="DS022242">
    <property type="protein sequence ID" value="EWG37524.1"/>
    <property type="molecule type" value="Genomic_DNA"/>
</dbReference>
<dbReference type="KEGG" id="fvr:FVEG_01110"/>
<dbReference type="AlphaFoldDB" id="W7LPY6"/>
<dbReference type="EMBL" id="CM000578">
    <property type="protein sequence ID" value="EWG37524.1"/>
    <property type="molecule type" value="Genomic_DNA"/>
</dbReference>
<dbReference type="RefSeq" id="XP_018743715.1">
    <property type="nucleotide sequence ID" value="XM_018887899.1"/>
</dbReference>
<sequence length="100" mass="11023">MAIHVGCPEAERRQAINVKGCLTRFLSMGTQSFDEDAETLFVTQIPGKMAEWPLIRGPSHWRLSGCVDGCARNKGLLPRSRESLSHGLTAVDHGFWLSAN</sequence>
<dbReference type="VEuPathDB" id="FungiDB:FVEG_01110"/>
<reference evidence="1 2" key="1">
    <citation type="journal article" date="2010" name="Nature">
        <title>Comparative genomics reveals mobile pathogenicity chromosomes in Fusarium.</title>
        <authorList>
            <person name="Ma L.J."/>
            <person name="van der Does H.C."/>
            <person name="Borkovich K.A."/>
            <person name="Coleman J.J."/>
            <person name="Daboussi M.J."/>
            <person name="Di Pietro A."/>
            <person name="Dufresne M."/>
            <person name="Freitag M."/>
            <person name="Grabherr M."/>
            <person name="Henrissat B."/>
            <person name="Houterman P.M."/>
            <person name="Kang S."/>
            <person name="Shim W.B."/>
            <person name="Woloshuk C."/>
            <person name="Xie X."/>
            <person name="Xu J.R."/>
            <person name="Antoniw J."/>
            <person name="Baker S.E."/>
            <person name="Bluhm B.H."/>
            <person name="Breakspear A."/>
            <person name="Brown D.W."/>
            <person name="Butchko R.A."/>
            <person name="Chapman S."/>
            <person name="Coulson R."/>
            <person name="Coutinho P.M."/>
            <person name="Danchin E.G."/>
            <person name="Diener A."/>
            <person name="Gale L.R."/>
            <person name="Gardiner D.M."/>
            <person name="Goff S."/>
            <person name="Hammond-Kosack K.E."/>
            <person name="Hilburn K."/>
            <person name="Hua-Van A."/>
            <person name="Jonkers W."/>
            <person name="Kazan K."/>
            <person name="Kodira C.D."/>
            <person name="Koehrsen M."/>
            <person name="Kumar L."/>
            <person name="Lee Y.H."/>
            <person name="Li L."/>
            <person name="Manners J.M."/>
            <person name="Miranda-Saavedra D."/>
            <person name="Mukherjee M."/>
            <person name="Park G."/>
            <person name="Park J."/>
            <person name="Park S.Y."/>
            <person name="Proctor R.H."/>
            <person name="Regev A."/>
            <person name="Ruiz-Roldan M.C."/>
            <person name="Sain D."/>
            <person name="Sakthikumar S."/>
            <person name="Sykes S."/>
            <person name="Schwartz D.C."/>
            <person name="Turgeon B.G."/>
            <person name="Wapinski I."/>
            <person name="Yoder O."/>
            <person name="Young S."/>
            <person name="Zeng Q."/>
            <person name="Zhou S."/>
            <person name="Galagan J."/>
            <person name="Cuomo C.A."/>
            <person name="Kistler H.C."/>
            <person name="Rep M."/>
        </authorList>
    </citation>
    <scope>NUCLEOTIDE SEQUENCE [LARGE SCALE GENOMIC DNA]</scope>
    <source>
        <strain evidence="2">M3125 / FGSC 7600</strain>
    </source>
</reference>
<dbReference type="HOGENOM" id="CLU_2306386_0_0_1"/>
<name>W7LPY6_GIBM7</name>
<accession>W7LPY6</accession>
<evidence type="ECO:0000313" key="1">
    <source>
        <dbReference type="EMBL" id="EWG37524.1"/>
    </source>
</evidence>